<evidence type="ECO:0000256" key="1">
    <source>
        <dbReference type="ARBA" id="ARBA00005417"/>
    </source>
</evidence>
<evidence type="ECO:0000256" key="3">
    <source>
        <dbReference type="ARBA" id="ARBA00022741"/>
    </source>
</evidence>
<comment type="similarity">
    <text evidence="1">Belongs to the ABC transporter superfamily.</text>
</comment>
<protein>
    <submittedName>
        <fullName evidence="6">ABC transporter ATP-binding protein</fullName>
    </submittedName>
</protein>
<proteinExistence type="inferred from homology"/>
<dbReference type="InterPro" id="IPR003439">
    <property type="entry name" value="ABC_transporter-like_ATP-bd"/>
</dbReference>
<evidence type="ECO:0000313" key="7">
    <source>
        <dbReference type="Proteomes" id="UP001059480"/>
    </source>
</evidence>
<organism evidence="6 7">
    <name type="scientific">Granulicatella seriolae</name>
    <dbReference type="NCBI Taxonomy" id="2967226"/>
    <lineage>
        <taxon>Bacteria</taxon>
        <taxon>Bacillati</taxon>
        <taxon>Bacillota</taxon>
        <taxon>Bacilli</taxon>
        <taxon>Lactobacillales</taxon>
        <taxon>Carnobacteriaceae</taxon>
        <taxon>Granulicatella</taxon>
    </lineage>
</organism>
<dbReference type="InterPro" id="IPR027417">
    <property type="entry name" value="P-loop_NTPase"/>
</dbReference>
<dbReference type="Pfam" id="PF00005">
    <property type="entry name" value="ABC_tran"/>
    <property type="match status" value="1"/>
</dbReference>
<dbReference type="Proteomes" id="UP001059480">
    <property type="component" value="Unassembled WGS sequence"/>
</dbReference>
<dbReference type="RefSeq" id="WP_256945095.1">
    <property type="nucleotide sequence ID" value="NZ_JANHNZ010000004.1"/>
</dbReference>
<dbReference type="PANTHER" id="PTHR42711">
    <property type="entry name" value="ABC TRANSPORTER ATP-BINDING PROTEIN"/>
    <property type="match status" value="1"/>
</dbReference>
<dbReference type="PROSITE" id="PS00211">
    <property type="entry name" value="ABC_TRANSPORTER_1"/>
    <property type="match status" value="1"/>
</dbReference>
<feature type="domain" description="ABC transporter" evidence="5">
    <location>
        <begin position="7"/>
        <end position="232"/>
    </location>
</feature>
<dbReference type="EMBL" id="JANHNZ010000004">
    <property type="protein sequence ID" value="MCQ9209979.1"/>
    <property type="molecule type" value="Genomic_DNA"/>
</dbReference>
<dbReference type="PANTHER" id="PTHR42711:SF5">
    <property type="entry name" value="ABC TRANSPORTER ATP-BINDING PROTEIN NATA"/>
    <property type="match status" value="1"/>
</dbReference>
<reference evidence="6" key="1">
    <citation type="submission" date="2022-07" db="EMBL/GenBank/DDBJ databases">
        <authorList>
            <person name="Jung M.-Y."/>
            <person name="Lee M."/>
        </authorList>
    </citation>
    <scope>NUCLEOTIDE SEQUENCE</scope>
    <source>
        <strain evidence="6">S8</strain>
    </source>
</reference>
<dbReference type="GO" id="GO:0005524">
    <property type="term" value="F:ATP binding"/>
    <property type="evidence" value="ECO:0007669"/>
    <property type="project" value="UniProtKB-KW"/>
</dbReference>
<comment type="caution">
    <text evidence="6">The sequence shown here is derived from an EMBL/GenBank/DDBJ whole genome shotgun (WGS) entry which is preliminary data.</text>
</comment>
<keyword evidence="7" id="KW-1185">Reference proteome</keyword>
<name>A0ABT1WN93_9LACT</name>
<keyword evidence="3" id="KW-0547">Nucleotide-binding</keyword>
<dbReference type="InterPro" id="IPR003593">
    <property type="entry name" value="AAA+_ATPase"/>
</dbReference>
<dbReference type="InterPro" id="IPR017871">
    <property type="entry name" value="ABC_transporter-like_CS"/>
</dbReference>
<dbReference type="SMART" id="SM00382">
    <property type="entry name" value="AAA"/>
    <property type="match status" value="1"/>
</dbReference>
<evidence type="ECO:0000313" key="6">
    <source>
        <dbReference type="EMBL" id="MCQ9209979.1"/>
    </source>
</evidence>
<gene>
    <name evidence="6" type="ORF">NPA36_05390</name>
</gene>
<reference evidence="6" key="2">
    <citation type="journal article" date="2023" name="Curr. Microbiol.">
        <title>Granulicatella seriolae sp. nov., a Novel Facultative Anaerobe Isolated from Yellowtail Marine Fish.</title>
        <authorList>
            <person name="Lee M."/>
            <person name="Choi Y.J."/>
            <person name="Farooq A."/>
            <person name="Jeong J.B."/>
            <person name="Jung M.Y."/>
        </authorList>
    </citation>
    <scope>NUCLEOTIDE SEQUENCE</scope>
    <source>
        <strain evidence="6">S8</strain>
    </source>
</reference>
<dbReference type="PROSITE" id="PS50893">
    <property type="entry name" value="ABC_TRANSPORTER_2"/>
    <property type="match status" value="1"/>
</dbReference>
<evidence type="ECO:0000256" key="2">
    <source>
        <dbReference type="ARBA" id="ARBA00022448"/>
    </source>
</evidence>
<dbReference type="InterPro" id="IPR050763">
    <property type="entry name" value="ABC_transporter_ATP-binding"/>
</dbReference>
<evidence type="ECO:0000259" key="5">
    <source>
        <dbReference type="PROSITE" id="PS50893"/>
    </source>
</evidence>
<reference evidence="6" key="3">
    <citation type="journal article" date="2023" name="Microbiol. Resour. Announc.">
        <title>Draft Genome Sequence of Granulicatella sp. Strain S8, Isolated from a Marine Fish, Seriola quinqueradiata.</title>
        <authorList>
            <person name="Lee M."/>
            <person name="Farooq A."/>
            <person name="Jeong J.B."/>
            <person name="Jung M.Y."/>
        </authorList>
    </citation>
    <scope>NUCLEOTIDE SEQUENCE</scope>
    <source>
        <strain evidence="6">S8</strain>
    </source>
</reference>
<dbReference type="SUPFAM" id="SSF52540">
    <property type="entry name" value="P-loop containing nucleoside triphosphate hydrolases"/>
    <property type="match status" value="1"/>
</dbReference>
<evidence type="ECO:0000256" key="4">
    <source>
        <dbReference type="ARBA" id="ARBA00022840"/>
    </source>
</evidence>
<keyword evidence="4 6" id="KW-0067">ATP-binding</keyword>
<sequence length="258" mass="29143">MNSEIQVDVRHLNVSYGKNVAVRDISFDVKKGEILAIIGPNGSGKTSTVECIEGLRKPTYGQVNVFGLNPQTQRKEIYKHLGVQLQETQYPDKIRVQELCELFASFYEEAADWEILLRKLGLEDKRNRDVSKLSGGEKQKLSILLALLPKPRVLILDELTTGLDPEARRSLWNSIRAVKEAGISVLLISHFMDEVEYLSDRILFLKKGELFFIGTSLEMKELAKSTYSFLGHKDNVSLEDVYLAMVGKQGELDVEVLL</sequence>
<dbReference type="Gene3D" id="3.40.50.300">
    <property type="entry name" value="P-loop containing nucleotide triphosphate hydrolases"/>
    <property type="match status" value="1"/>
</dbReference>
<keyword evidence="2" id="KW-0813">Transport</keyword>
<accession>A0ABT1WN93</accession>